<dbReference type="Gene3D" id="6.10.140.2220">
    <property type="match status" value="1"/>
</dbReference>
<dbReference type="EnsemblMetazoa" id="CPIJ000815-RA">
    <property type="protein sequence ID" value="CPIJ000815-PA"/>
    <property type="gene ID" value="CPIJ000815"/>
</dbReference>
<dbReference type="GO" id="GO:0008757">
    <property type="term" value="F:S-adenosylmethionine-dependent methyltransferase activity"/>
    <property type="evidence" value="ECO:0007669"/>
    <property type="project" value="UniProtKB-ARBA"/>
</dbReference>
<dbReference type="GO" id="GO:0008170">
    <property type="term" value="F:N-methyltransferase activity"/>
    <property type="evidence" value="ECO:0007669"/>
    <property type="project" value="UniProtKB-ARBA"/>
</dbReference>
<keyword evidence="2 4" id="KW-0863">Zinc-finger</keyword>
<dbReference type="InterPro" id="IPR002893">
    <property type="entry name" value="Znf_MYND"/>
</dbReference>
<keyword evidence="1" id="KW-0479">Metal-binding</keyword>
<dbReference type="GO" id="GO:0008276">
    <property type="term" value="F:protein methyltransferase activity"/>
    <property type="evidence" value="ECO:0007669"/>
    <property type="project" value="UniProtKB-ARBA"/>
</dbReference>
<dbReference type="OrthoDB" id="62495at2759"/>
<protein>
    <recommendedName>
        <fullName evidence="10">SET and MYND domain-containing protein 4</fullName>
    </recommendedName>
</protein>
<dbReference type="PROSITE" id="PS50865">
    <property type="entry name" value="ZF_MYND_2"/>
    <property type="match status" value="1"/>
</dbReference>
<dbReference type="AlphaFoldDB" id="B0W154"/>
<dbReference type="HOGENOM" id="CLU_021727_4_1_1"/>
<evidence type="ECO:0000313" key="7">
    <source>
        <dbReference type="EMBL" id="EDS44028.1"/>
    </source>
</evidence>
<dbReference type="Pfam" id="PF00856">
    <property type="entry name" value="SET"/>
    <property type="match status" value="1"/>
</dbReference>
<dbReference type="Gene3D" id="2.170.270.10">
    <property type="entry name" value="SET domain"/>
    <property type="match status" value="1"/>
</dbReference>
<feature type="domain" description="SET" evidence="5">
    <location>
        <begin position="180"/>
        <end position="451"/>
    </location>
</feature>
<dbReference type="KEGG" id="cqu:CpipJ_CPIJ000815"/>
<dbReference type="SUPFAM" id="SSF144232">
    <property type="entry name" value="HIT/MYND zinc finger-like"/>
    <property type="match status" value="1"/>
</dbReference>
<dbReference type="Gene3D" id="1.10.220.160">
    <property type="match status" value="1"/>
</dbReference>
<organism>
    <name type="scientific">Culex quinquefasciatus</name>
    <name type="common">Southern house mosquito</name>
    <name type="synonym">Culex pungens</name>
    <dbReference type="NCBI Taxonomy" id="7176"/>
    <lineage>
        <taxon>Eukaryota</taxon>
        <taxon>Metazoa</taxon>
        <taxon>Ecdysozoa</taxon>
        <taxon>Arthropoda</taxon>
        <taxon>Hexapoda</taxon>
        <taxon>Insecta</taxon>
        <taxon>Pterygota</taxon>
        <taxon>Neoptera</taxon>
        <taxon>Endopterygota</taxon>
        <taxon>Diptera</taxon>
        <taxon>Nematocera</taxon>
        <taxon>Culicoidea</taxon>
        <taxon>Culicidae</taxon>
        <taxon>Culicinae</taxon>
        <taxon>Culicini</taxon>
        <taxon>Culex</taxon>
        <taxon>Culex</taxon>
    </lineage>
</organism>
<dbReference type="SUPFAM" id="SSF82199">
    <property type="entry name" value="SET domain"/>
    <property type="match status" value="1"/>
</dbReference>
<feature type="domain" description="MYND-type" evidence="6">
    <location>
        <begin position="225"/>
        <end position="265"/>
    </location>
</feature>
<dbReference type="PROSITE" id="PS50280">
    <property type="entry name" value="SET"/>
    <property type="match status" value="1"/>
</dbReference>
<evidence type="ECO:0000256" key="2">
    <source>
        <dbReference type="ARBA" id="ARBA00022771"/>
    </source>
</evidence>
<evidence type="ECO:0000259" key="6">
    <source>
        <dbReference type="PROSITE" id="PS50865"/>
    </source>
</evidence>
<evidence type="ECO:0000259" key="5">
    <source>
        <dbReference type="PROSITE" id="PS50280"/>
    </source>
</evidence>
<dbReference type="SUPFAM" id="SSF48452">
    <property type="entry name" value="TPR-like"/>
    <property type="match status" value="1"/>
</dbReference>
<evidence type="ECO:0000313" key="8">
    <source>
        <dbReference type="EnsemblMetazoa" id="CPIJ000815-PA"/>
    </source>
</evidence>
<sequence length="567" mass="64297">MTNFHSEFDAKCGRGYATLMNQIRSQFGEEFGMLLDVTLYRDYALKQRDIFDIPEQGKCDEVAAKLRQQGNRLYMAKKYEEALKKYNESLCFAEAGSEQVGMGFANRSAVYHEQGEFEFALANIALARKHNYPANLMPKLLARERSCRDKLDDGQSKGTGPFPRMDLNVSVNPKIPCVADGIRMKVYDEFGRGMFAERDFQAGAVILDEKAALAITTLETRYSHCGRCVKQLTYSLIPCSGCVSTLYCSEECLREDERFAHRFECAIADKIRNVLEYSSIVGPKLFFYGLTLFGDDLQAMMDYCKGASARGVGDPFKLDLRNNDRLEQFKELQKAGVHHITEVDHAYRISAAAMYVVFMKHPLVQQIVKTEAQREFMLHTFLKYIRNSIASMLDWREGGIAGPTVSMLPLLGTLCNHSCDPNAVFGIHSGRFKLAVIRPIRQGEQITSSYGPTWWEPNPDYDCTYKCRCPVCKHGGANWKLNEQELPTAAVKHLTVIRKGLEAETGVNKADLLNMAQQFVNRYAQYHLSYVFSAVLKAYRLFMIVGMFRAERNQERAQAMAALEENV</sequence>
<proteinExistence type="predicted"/>
<dbReference type="Proteomes" id="UP000002320">
    <property type="component" value="Unassembled WGS sequence"/>
</dbReference>
<evidence type="ECO:0008006" key="10">
    <source>
        <dbReference type="Google" id="ProtNLM"/>
    </source>
</evidence>
<dbReference type="InParanoid" id="B0W154"/>
<evidence type="ECO:0000256" key="4">
    <source>
        <dbReference type="PROSITE-ProRule" id="PRU00134"/>
    </source>
</evidence>
<dbReference type="InterPro" id="IPR001214">
    <property type="entry name" value="SET_dom"/>
</dbReference>
<dbReference type="PANTHER" id="PTHR47111">
    <property type="entry name" value="BCDNA.LD29892"/>
    <property type="match status" value="1"/>
</dbReference>
<dbReference type="GO" id="GO:0008270">
    <property type="term" value="F:zinc ion binding"/>
    <property type="evidence" value="ECO:0007669"/>
    <property type="project" value="UniProtKB-KW"/>
</dbReference>
<dbReference type="EMBL" id="DS231820">
    <property type="protein sequence ID" value="EDS44028.1"/>
    <property type="molecule type" value="Genomic_DNA"/>
</dbReference>
<dbReference type="PANTHER" id="PTHR47111:SF1">
    <property type="entry name" value="SET AND MYND DOMAIN-CONTAINING PROTEIN 4"/>
    <property type="match status" value="1"/>
</dbReference>
<dbReference type="eggNOG" id="KOG2084">
    <property type="taxonomic scope" value="Eukaryota"/>
</dbReference>
<dbReference type="InterPro" id="IPR046341">
    <property type="entry name" value="SET_dom_sf"/>
</dbReference>
<name>B0W154_CULQU</name>
<accession>B0W154</accession>
<keyword evidence="3" id="KW-0862">Zinc</keyword>
<evidence type="ECO:0000313" key="9">
    <source>
        <dbReference type="Proteomes" id="UP000002320"/>
    </source>
</evidence>
<gene>
    <name evidence="8" type="primary">6031708</name>
    <name evidence="7" type="ORF">CpipJ_CPIJ000815</name>
</gene>
<dbReference type="InterPro" id="IPR011990">
    <property type="entry name" value="TPR-like_helical_dom_sf"/>
</dbReference>
<dbReference type="Pfam" id="PF01753">
    <property type="entry name" value="zf-MYND"/>
    <property type="match status" value="1"/>
</dbReference>
<dbReference type="VEuPathDB" id="VectorBase:CPIJ000815"/>
<reference evidence="7" key="1">
    <citation type="submission" date="2007-03" db="EMBL/GenBank/DDBJ databases">
        <title>Annotation of Culex pipiens quinquefasciatus.</title>
        <authorList>
            <consortium name="The Broad Institute Genome Sequencing Platform"/>
            <person name="Atkinson P.W."/>
            <person name="Hemingway J."/>
            <person name="Christensen B.M."/>
            <person name="Higgs S."/>
            <person name="Kodira C."/>
            <person name="Hannick L."/>
            <person name="Megy K."/>
            <person name="O'Leary S."/>
            <person name="Pearson M."/>
            <person name="Haas B.J."/>
            <person name="Mauceli E."/>
            <person name="Wortman J.R."/>
            <person name="Lee N.H."/>
            <person name="Guigo R."/>
            <person name="Stanke M."/>
            <person name="Alvarado L."/>
            <person name="Amedeo P."/>
            <person name="Antoine C.H."/>
            <person name="Arensburger P."/>
            <person name="Bidwell S.L."/>
            <person name="Crawford M."/>
            <person name="Camaro F."/>
            <person name="Devon K."/>
            <person name="Engels R."/>
            <person name="Hammond M."/>
            <person name="Howarth C."/>
            <person name="Koehrsen M."/>
            <person name="Lawson D."/>
            <person name="Montgomery P."/>
            <person name="Nene V."/>
            <person name="Nusbaum C."/>
            <person name="Puiu D."/>
            <person name="Romero-Severson J."/>
            <person name="Severson D.W."/>
            <person name="Shumway M."/>
            <person name="Sisk P."/>
            <person name="Stolte C."/>
            <person name="Zeng Q."/>
            <person name="Eisenstadt E."/>
            <person name="Fraser-Liggett C."/>
            <person name="Strausberg R."/>
            <person name="Galagan J."/>
            <person name="Birren B."/>
            <person name="Collins F.H."/>
        </authorList>
    </citation>
    <scope>NUCLEOTIDE SEQUENCE [LARGE SCALE GENOMIC DNA]</scope>
    <source>
        <strain evidence="7">JHB</strain>
    </source>
</reference>
<reference evidence="8" key="2">
    <citation type="submission" date="2020-05" db="UniProtKB">
        <authorList>
            <consortium name="EnsemblMetazoa"/>
        </authorList>
    </citation>
    <scope>IDENTIFICATION</scope>
    <source>
        <strain evidence="8">JHB</strain>
    </source>
</reference>
<dbReference type="Gene3D" id="1.25.40.10">
    <property type="entry name" value="Tetratricopeptide repeat domain"/>
    <property type="match status" value="1"/>
</dbReference>
<evidence type="ECO:0000256" key="3">
    <source>
        <dbReference type="ARBA" id="ARBA00022833"/>
    </source>
</evidence>
<evidence type="ECO:0000256" key="1">
    <source>
        <dbReference type="ARBA" id="ARBA00022723"/>
    </source>
</evidence>
<keyword evidence="9" id="KW-1185">Reference proteome</keyword>
<dbReference type="VEuPathDB" id="VectorBase:CQUJHB012989"/>